<accession>A0A426TRN2</accession>
<dbReference type="GO" id="GO:0006633">
    <property type="term" value="P:fatty acid biosynthetic process"/>
    <property type="evidence" value="ECO:0007669"/>
    <property type="project" value="TreeGrafter"/>
</dbReference>
<feature type="domain" description="PKS/mFAS DH" evidence="4">
    <location>
        <begin position="61"/>
        <end position="353"/>
    </location>
</feature>
<dbReference type="EMBL" id="RSAS01000879">
    <property type="protein sequence ID" value="RRR66192.1"/>
    <property type="molecule type" value="Genomic_DNA"/>
</dbReference>
<feature type="non-terminal residue" evidence="5">
    <location>
        <position position="367"/>
    </location>
</feature>
<dbReference type="InterPro" id="IPR050091">
    <property type="entry name" value="PKS_NRPS_Biosynth_Enz"/>
</dbReference>
<reference evidence="5 6" key="1">
    <citation type="submission" date="2018-12" db="EMBL/GenBank/DDBJ databases">
        <title>Genome Sequence of Candidatus Viridilinea halotolerans isolated from saline sulfide-rich spring.</title>
        <authorList>
            <person name="Grouzdev D.S."/>
            <person name="Burganskaya E.I."/>
            <person name="Krutkina M.S."/>
            <person name="Sukhacheva M.V."/>
            <person name="Gorlenko V.M."/>
        </authorList>
    </citation>
    <scope>NUCLEOTIDE SEQUENCE [LARGE SCALE GENOMIC DNA]</scope>
    <source>
        <strain evidence="5">Chok-6</strain>
    </source>
</reference>
<feature type="region of interest" description="N-terminal hotdog fold" evidence="3">
    <location>
        <begin position="61"/>
        <end position="188"/>
    </location>
</feature>
<dbReference type="InterPro" id="IPR049551">
    <property type="entry name" value="PKS_DH_C"/>
</dbReference>
<feature type="non-terminal residue" evidence="5">
    <location>
        <position position="1"/>
    </location>
</feature>
<dbReference type="GO" id="GO:0004312">
    <property type="term" value="F:fatty acid synthase activity"/>
    <property type="evidence" value="ECO:0007669"/>
    <property type="project" value="TreeGrafter"/>
</dbReference>
<gene>
    <name evidence="5" type="ORF">EI684_21140</name>
</gene>
<evidence type="ECO:0000313" key="6">
    <source>
        <dbReference type="Proteomes" id="UP000280307"/>
    </source>
</evidence>
<organism evidence="5 6">
    <name type="scientific">Candidatus Viridilinea halotolerans</name>
    <dbReference type="NCBI Taxonomy" id="2491704"/>
    <lineage>
        <taxon>Bacteria</taxon>
        <taxon>Bacillati</taxon>
        <taxon>Chloroflexota</taxon>
        <taxon>Chloroflexia</taxon>
        <taxon>Chloroflexales</taxon>
        <taxon>Chloroflexineae</taxon>
        <taxon>Oscillochloridaceae</taxon>
        <taxon>Candidatus Viridilinea</taxon>
    </lineage>
</organism>
<dbReference type="Pfam" id="PF21089">
    <property type="entry name" value="PKS_DH_N"/>
    <property type="match status" value="1"/>
</dbReference>
<keyword evidence="2" id="KW-0597">Phosphoprotein</keyword>
<feature type="active site" description="Proton donor; for dehydratase activity" evidence="3">
    <location>
        <position position="263"/>
    </location>
</feature>
<dbReference type="PANTHER" id="PTHR43775:SF37">
    <property type="entry name" value="SI:DKEY-61P9.11"/>
    <property type="match status" value="1"/>
</dbReference>
<keyword evidence="1" id="KW-0596">Phosphopantetheine</keyword>
<evidence type="ECO:0000313" key="5">
    <source>
        <dbReference type="EMBL" id="RRR66192.1"/>
    </source>
</evidence>
<dbReference type="Gene3D" id="3.10.129.120">
    <property type="match status" value="1"/>
</dbReference>
<dbReference type="SMART" id="SM00826">
    <property type="entry name" value="PKS_DH"/>
    <property type="match status" value="1"/>
</dbReference>
<sequence length="367" mass="40439">QPALHTMLTSLGRLYERGVAVNWSALHQGQARRKIVVPTYPFQRQRYWLETKPQAAQATLRPLVERMLRVARRNETIFEQTISTQRLPYLADHHVYGVVVVPGAFHLALALSGADLLFDGAACVVEDVIFPQALALTTDGERLLQLIVTADSDTEAPSSFEIVSMASGSGGNEQLHATGRLARLTTPLPPTVDLAALRAQCTQPVAVDDLYASIAALHVTLGPTFQWCHTLWTAGTNEILAQFVRPQELRHLAGYPLFPSLVDACFQMLAAGALANGQRPTTTPLPFALERLTWYQPALQEELWVHAMRRSVPADETSPHDALWDITICTAHGAVVAVLHGFQMREVPASAITGSQVRNEWLHTLTW</sequence>
<dbReference type="InterPro" id="IPR049900">
    <property type="entry name" value="PKS_mFAS_DH"/>
</dbReference>
<dbReference type="InterPro" id="IPR020807">
    <property type="entry name" value="PKS_DH"/>
</dbReference>
<evidence type="ECO:0000256" key="2">
    <source>
        <dbReference type="ARBA" id="ARBA00022553"/>
    </source>
</evidence>
<feature type="active site" description="Proton acceptor; for dehydratase activity" evidence="3">
    <location>
        <position position="93"/>
    </location>
</feature>
<dbReference type="AlphaFoldDB" id="A0A426TRN2"/>
<dbReference type="Pfam" id="PF14765">
    <property type="entry name" value="PS-DH"/>
    <property type="match status" value="1"/>
</dbReference>
<evidence type="ECO:0000259" key="4">
    <source>
        <dbReference type="PROSITE" id="PS52019"/>
    </source>
</evidence>
<dbReference type="Gene3D" id="3.10.129.10">
    <property type="entry name" value="Hotdog Thioesterase"/>
    <property type="match status" value="1"/>
</dbReference>
<dbReference type="Gene3D" id="3.30.70.3290">
    <property type="match status" value="1"/>
</dbReference>
<comment type="caution">
    <text evidence="5">The sequence shown here is derived from an EMBL/GenBank/DDBJ whole genome shotgun (WGS) entry which is preliminary data.</text>
</comment>
<proteinExistence type="predicted"/>
<protein>
    <recommendedName>
        <fullName evidence="4">PKS/mFAS DH domain-containing protein</fullName>
    </recommendedName>
</protein>
<dbReference type="PROSITE" id="PS52019">
    <property type="entry name" value="PKS_MFAS_DH"/>
    <property type="match status" value="1"/>
</dbReference>
<dbReference type="PANTHER" id="PTHR43775">
    <property type="entry name" value="FATTY ACID SYNTHASE"/>
    <property type="match status" value="1"/>
</dbReference>
<dbReference type="InterPro" id="IPR049552">
    <property type="entry name" value="PKS_DH_N"/>
</dbReference>
<dbReference type="Proteomes" id="UP000280307">
    <property type="component" value="Unassembled WGS sequence"/>
</dbReference>
<name>A0A426TRN2_9CHLR</name>
<feature type="region of interest" description="C-terminal hotdog fold" evidence="3">
    <location>
        <begin position="202"/>
        <end position="353"/>
    </location>
</feature>
<evidence type="ECO:0000256" key="3">
    <source>
        <dbReference type="PROSITE-ProRule" id="PRU01363"/>
    </source>
</evidence>
<evidence type="ECO:0000256" key="1">
    <source>
        <dbReference type="ARBA" id="ARBA00022450"/>
    </source>
</evidence>